<gene>
    <name evidence="9" type="ORF">ACFSR2_21170</name>
</gene>
<dbReference type="InterPro" id="IPR001789">
    <property type="entry name" value="Sig_transdc_resp-reg_receiver"/>
</dbReference>
<sequence>MVFSSVSFAQSFKKGEVDLRALKIEDTKNHVDLSGEWGFYWQKLLEPKEVSAAKPDYYVPFTEVWNKHEQLGKPFKAFGYATYTLNVYINHRANPQISFFIPAPYSSYKLWINGQPVASNGVVATTKEAYTPHWLPTKKLYLAQSDTLQLVLQVANFDHYRGGFSQPIILGSNSYTEDIWDTELSITLILTGILLMVALIFFGLYFLGQKDQVVVFFALYCVFYIYRLIGVDKIYYLHQVFPNIDFRITFTLEYFAIFICIYLFSRFVRALYSDNSVIVRATEYISLIYIVLLFVTPVYIISYLSQLFFFIILFFVSYNLYKSLVAVIKKRKGSIFSLLSMSSIGIAVGLNILGYFGYIRPSSYYLFFGYFGFILFQTLILSHRFVYSFRKARQEAEQAAKAKSEFLANMSHEIRTPLNGVIGFTDLLMKTKLDNTQQQYMSTVFQSANALLDIINDILDFSKIEAGKLEIVIEKTNIHELMSQVADMITFQASQKNLEVLLNIPVDVPRYIWVDVVRLRQILVNLLSNAVKFTEVGEIELKVEKLGEVKNNNDTFRFSVKDTGIGIAPQNQEKIFQAFSQEDSSTTRKFGGTGLGLTISNKLLALMQSKLRVESELNKGTRFYFDLNLRTEIGEIDEWENIEVFKRVLIADDNKTNRSLIKGMLDLRKISYEEVENGQEVIDILKKGEKFDLLIIDYHMPYIDGLDTVRLLRQKTKFSAEKLPIILLYSSHAHDYINSESDKLQIRQRLVKPVTIQKVFGAMSKTAIRFVEDKHKTDELKPAQYIDDRYLTVLIVEDNKVNMLFARTIFKSVFPNGRILEAENGKLAVDIFQKETPDIIFMDMQMPEMNGLEATLAIRSIENGKGKVPIIALTAGTVKGEKEKCIEAGMDDYVTKPFVKDTIVKVVQKYLDK</sequence>
<feature type="modified residue" description="4-aspartylphosphate" evidence="5">
    <location>
        <position position="843"/>
    </location>
</feature>
<dbReference type="InterPro" id="IPR008979">
    <property type="entry name" value="Galactose-bd-like_sf"/>
</dbReference>
<evidence type="ECO:0000256" key="1">
    <source>
        <dbReference type="ARBA" id="ARBA00000085"/>
    </source>
</evidence>
<dbReference type="SUPFAM" id="SSF55874">
    <property type="entry name" value="ATPase domain of HSP90 chaperone/DNA topoisomerase II/histidine kinase"/>
    <property type="match status" value="1"/>
</dbReference>
<dbReference type="CDD" id="cd16922">
    <property type="entry name" value="HATPase_EvgS-ArcB-TorS-like"/>
    <property type="match status" value="1"/>
</dbReference>
<evidence type="ECO:0000313" key="10">
    <source>
        <dbReference type="Proteomes" id="UP001597510"/>
    </source>
</evidence>
<name>A0ABW5JEW5_9BACT</name>
<evidence type="ECO:0000256" key="3">
    <source>
        <dbReference type="ARBA" id="ARBA00022553"/>
    </source>
</evidence>
<evidence type="ECO:0000256" key="2">
    <source>
        <dbReference type="ARBA" id="ARBA00012438"/>
    </source>
</evidence>
<keyword evidence="4" id="KW-0902">Two-component regulatory system</keyword>
<dbReference type="InterPro" id="IPR011006">
    <property type="entry name" value="CheY-like_superfamily"/>
</dbReference>
<dbReference type="Gene3D" id="1.10.287.130">
    <property type="match status" value="1"/>
</dbReference>
<evidence type="ECO:0000256" key="4">
    <source>
        <dbReference type="ARBA" id="ARBA00023012"/>
    </source>
</evidence>
<dbReference type="InterPro" id="IPR003594">
    <property type="entry name" value="HATPase_dom"/>
</dbReference>
<feature type="transmembrane region" description="Helical" evidence="6">
    <location>
        <begin position="335"/>
        <end position="358"/>
    </location>
</feature>
<evidence type="ECO:0000256" key="6">
    <source>
        <dbReference type="SAM" id="Phobius"/>
    </source>
</evidence>
<dbReference type="SMART" id="SM00448">
    <property type="entry name" value="REC"/>
    <property type="match status" value="2"/>
</dbReference>
<comment type="catalytic activity">
    <reaction evidence="1">
        <text>ATP + protein L-histidine = ADP + protein N-phospho-L-histidine.</text>
        <dbReference type="EC" id="2.7.13.3"/>
    </reaction>
</comment>
<feature type="transmembrane region" description="Helical" evidence="6">
    <location>
        <begin position="213"/>
        <end position="231"/>
    </location>
</feature>
<dbReference type="CDD" id="cd00082">
    <property type="entry name" value="HisKA"/>
    <property type="match status" value="1"/>
</dbReference>
<dbReference type="PROSITE" id="PS50109">
    <property type="entry name" value="HIS_KIN"/>
    <property type="match status" value="1"/>
</dbReference>
<keyword evidence="3 5" id="KW-0597">Phosphoprotein</keyword>
<feature type="transmembrane region" description="Helical" evidence="6">
    <location>
        <begin position="251"/>
        <end position="272"/>
    </location>
</feature>
<evidence type="ECO:0000259" key="8">
    <source>
        <dbReference type="PROSITE" id="PS50110"/>
    </source>
</evidence>
<keyword evidence="6" id="KW-0472">Membrane</keyword>
<evidence type="ECO:0000313" key="9">
    <source>
        <dbReference type="EMBL" id="MFD2523422.1"/>
    </source>
</evidence>
<feature type="transmembrane region" description="Helical" evidence="6">
    <location>
        <begin position="364"/>
        <end position="386"/>
    </location>
</feature>
<dbReference type="Pfam" id="PF00072">
    <property type="entry name" value="Response_reg"/>
    <property type="match status" value="2"/>
</dbReference>
<dbReference type="Pfam" id="PF00512">
    <property type="entry name" value="HisKA"/>
    <property type="match status" value="1"/>
</dbReference>
<keyword evidence="6" id="KW-0812">Transmembrane</keyword>
<feature type="domain" description="Histidine kinase" evidence="7">
    <location>
        <begin position="409"/>
        <end position="631"/>
    </location>
</feature>
<keyword evidence="6" id="KW-1133">Transmembrane helix</keyword>
<protein>
    <recommendedName>
        <fullName evidence="2">histidine kinase</fullName>
        <ecNumber evidence="2">2.7.13.3</ecNumber>
    </recommendedName>
</protein>
<feature type="modified residue" description="4-aspartylphosphate" evidence="5">
    <location>
        <position position="697"/>
    </location>
</feature>
<reference evidence="10" key="1">
    <citation type="journal article" date="2019" name="Int. J. Syst. Evol. Microbiol.">
        <title>The Global Catalogue of Microorganisms (GCM) 10K type strain sequencing project: providing services to taxonomists for standard genome sequencing and annotation.</title>
        <authorList>
            <consortium name="The Broad Institute Genomics Platform"/>
            <consortium name="The Broad Institute Genome Sequencing Center for Infectious Disease"/>
            <person name="Wu L."/>
            <person name="Ma J."/>
        </authorList>
    </citation>
    <scope>NUCLEOTIDE SEQUENCE [LARGE SCALE GENOMIC DNA]</scope>
    <source>
        <strain evidence="10">KCTC 52344</strain>
    </source>
</reference>
<dbReference type="InterPro" id="IPR003661">
    <property type="entry name" value="HisK_dim/P_dom"/>
</dbReference>
<dbReference type="CDD" id="cd17546">
    <property type="entry name" value="REC_hyHK_CKI1_RcsC-like"/>
    <property type="match status" value="1"/>
</dbReference>
<dbReference type="PANTHER" id="PTHR45339:SF1">
    <property type="entry name" value="HYBRID SIGNAL TRANSDUCTION HISTIDINE KINASE J"/>
    <property type="match status" value="1"/>
</dbReference>
<accession>A0ABW5JEW5</accession>
<evidence type="ECO:0000259" key="7">
    <source>
        <dbReference type="PROSITE" id="PS50109"/>
    </source>
</evidence>
<feature type="domain" description="Response regulatory" evidence="8">
    <location>
        <begin position="647"/>
        <end position="767"/>
    </location>
</feature>
<dbReference type="PRINTS" id="PR00344">
    <property type="entry name" value="BCTRLSENSOR"/>
</dbReference>
<feature type="transmembrane region" description="Helical" evidence="6">
    <location>
        <begin position="184"/>
        <end position="206"/>
    </location>
</feature>
<feature type="transmembrane region" description="Helical" evidence="6">
    <location>
        <begin position="284"/>
        <end position="301"/>
    </location>
</feature>
<dbReference type="Proteomes" id="UP001597510">
    <property type="component" value="Unassembled WGS sequence"/>
</dbReference>
<dbReference type="SMART" id="SM00388">
    <property type="entry name" value="HisKA"/>
    <property type="match status" value="1"/>
</dbReference>
<dbReference type="Pfam" id="PF07695">
    <property type="entry name" value="7TMR-DISM_7TM"/>
    <property type="match status" value="1"/>
</dbReference>
<dbReference type="InterPro" id="IPR005467">
    <property type="entry name" value="His_kinase_dom"/>
</dbReference>
<dbReference type="SUPFAM" id="SSF52172">
    <property type="entry name" value="CheY-like"/>
    <property type="match status" value="2"/>
</dbReference>
<dbReference type="InterPro" id="IPR036890">
    <property type="entry name" value="HATPase_C_sf"/>
</dbReference>
<dbReference type="InterPro" id="IPR011623">
    <property type="entry name" value="7TMR_DISM_rcpt_extracell_dom1"/>
</dbReference>
<dbReference type="SUPFAM" id="SSF47384">
    <property type="entry name" value="Homodimeric domain of signal transducing histidine kinase"/>
    <property type="match status" value="1"/>
</dbReference>
<dbReference type="Pfam" id="PF02518">
    <property type="entry name" value="HATPase_c"/>
    <property type="match status" value="1"/>
</dbReference>
<proteinExistence type="predicted"/>
<dbReference type="EMBL" id="JBHULC010000038">
    <property type="protein sequence ID" value="MFD2523422.1"/>
    <property type="molecule type" value="Genomic_DNA"/>
</dbReference>
<dbReference type="InterPro" id="IPR004358">
    <property type="entry name" value="Sig_transdc_His_kin-like_C"/>
</dbReference>
<feature type="domain" description="Response regulatory" evidence="8">
    <location>
        <begin position="792"/>
        <end position="911"/>
    </location>
</feature>
<dbReference type="PANTHER" id="PTHR45339">
    <property type="entry name" value="HYBRID SIGNAL TRANSDUCTION HISTIDINE KINASE J"/>
    <property type="match status" value="1"/>
</dbReference>
<dbReference type="PROSITE" id="PS50110">
    <property type="entry name" value="RESPONSE_REGULATORY"/>
    <property type="match status" value="2"/>
</dbReference>
<keyword evidence="10" id="KW-1185">Reference proteome</keyword>
<dbReference type="InterPro" id="IPR036097">
    <property type="entry name" value="HisK_dim/P_sf"/>
</dbReference>
<dbReference type="EC" id="2.7.13.3" evidence="2"/>
<comment type="caution">
    <text evidence="9">The sequence shown here is derived from an EMBL/GenBank/DDBJ whole genome shotgun (WGS) entry which is preliminary data.</text>
</comment>
<dbReference type="Gene3D" id="3.40.50.2300">
    <property type="match status" value="2"/>
</dbReference>
<dbReference type="SUPFAM" id="SSF49785">
    <property type="entry name" value="Galactose-binding domain-like"/>
    <property type="match status" value="1"/>
</dbReference>
<evidence type="ECO:0000256" key="5">
    <source>
        <dbReference type="PROSITE-ProRule" id="PRU00169"/>
    </source>
</evidence>
<dbReference type="Gene3D" id="3.30.565.10">
    <property type="entry name" value="Histidine kinase-like ATPase, C-terminal domain"/>
    <property type="match status" value="1"/>
</dbReference>
<organism evidence="9 10">
    <name type="scientific">Emticicia soli</name>
    <dbReference type="NCBI Taxonomy" id="2027878"/>
    <lineage>
        <taxon>Bacteria</taxon>
        <taxon>Pseudomonadati</taxon>
        <taxon>Bacteroidota</taxon>
        <taxon>Cytophagia</taxon>
        <taxon>Cytophagales</taxon>
        <taxon>Leadbetterellaceae</taxon>
        <taxon>Emticicia</taxon>
    </lineage>
</organism>
<dbReference type="Gene3D" id="2.60.120.260">
    <property type="entry name" value="Galactose-binding domain-like"/>
    <property type="match status" value="1"/>
</dbReference>
<dbReference type="SMART" id="SM00387">
    <property type="entry name" value="HATPase_c"/>
    <property type="match status" value="1"/>
</dbReference>